<dbReference type="HOGENOM" id="CLU_459141_0_0_7"/>
<evidence type="ECO:0000313" key="2">
    <source>
        <dbReference type="Proteomes" id="UP000011721"/>
    </source>
</evidence>
<dbReference type="EMBL" id="CP003985">
    <property type="protein sequence ID" value="AGF77718.1"/>
    <property type="molecule type" value="Genomic_DNA"/>
</dbReference>
<sequence length="600" mass="67511">MTEYSSNTTNHTFHIPVMGTGFTIDTPLKVARYGISSSISLVDDVLIEQVRKFYCQQENEPYEEITNSSDDSRARRITAYLNLVDRLVRRQVEELQRSPFEKESEITKYYEMLPDDSPLKNEYAEMLATADQSKKSALQEILRTKAVPGSIDVNIMTKLDRDRYNKGEKLSPIYADAMSALRGFAESTLNSSMVFSAGINKRLYRYMTEFKDFFPNANGEMKKKIILKVSDHRSSEIQGRFLAKLGLWASEFRIESGLNCGGHAFASKGFLLGVVLEEFKRKKAELLKKLIPMYAKGLSEQGACDARLPDDFRITVQGGVGTADEHQFLLKYYGVNSVGWGTPFMLVPEATHMDDVNIKRLMNASDDDVYLSDASPLGIPFWNLRSSTSEDKRRERIEKGKPGSSCPKGFVGFNTEFTKMPICVASRAYINKKLKLLAKESHPPKALDIIKERILAKACICHELGGNATVPLGIDPEADSTVCCGPGIVDFCKIATLREMLDHIYGRFSLLKSSDRPHMFVKELGLYIDYLRKEIDNFPVGLAVNSASFLEGMRENLFKGIEYYQALSSELVEDSQEKFLAGLKNMKKALEPLSLDKAEL</sequence>
<dbReference type="STRING" id="1167006.UWK_01150"/>
<dbReference type="eggNOG" id="COG2070">
    <property type="taxonomic scope" value="Bacteria"/>
</dbReference>
<keyword evidence="2" id="KW-1185">Reference proteome</keyword>
<protein>
    <submittedName>
        <fullName evidence="1">Uncharacterized protein</fullName>
    </submittedName>
</protein>
<organism evidence="1 2">
    <name type="scientific">Desulfocapsa sulfexigens (strain DSM 10523 / SB164P1)</name>
    <dbReference type="NCBI Taxonomy" id="1167006"/>
    <lineage>
        <taxon>Bacteria</taxon>
        <taxon>Pseudomonadati</taxon>
        <taxon>Thermodesulfobacteriota</taxon>
        <taxon>Desulfobulbia</taxon>
        <taxon>Desulfobulbales</taxon>
        <taxon>Desulfocapsaceae</taxon>
        <taxon>Desulfocapsa</taxon>
    </lineage>
</organism>
<gene>
    <name evidence="1" type="ordered locus">UWK_01150</name>
</gene>
<proteinExistence type="predicted"/>
<dbReference type="OrthoDB" id="9811599at2"/>
<dbReference type="PATRIC" id="fig|1167006.5.peg.1279"/>
<accession>M1P2K3</accession>
<dbReference type="Proteomes" id="UP000011721">
    <property type="component" value="Chromosome"/>
</dbReference>
<dbReference type="AlphaFoldDB" id="M1P2K3"/>
<evidence type="ECO:0000313" key="1">
    <source>
        <dbReference type="EMBL" id="AGF77718.1"/>
    </source>
</evidence>
<reference evidence="2" key="1">
    <citation type="journal article" date="2013" name="Stand. Genomic Sci.">
        <title>Complete genome sequence of Desulfocapsa sulfexigens, a marine deltaproteobacterium specialized in disproportionating inorganic sulfur compounds.</title>
        <authorList>
            <person name="Finster K.W."/>
            <person name="Kjeldsen K.U."/>
            <person name="Kube M."/>
            <person name="Reinhardt R."/>
            <person name="Mussmann M."/>
            <person name="Amann R."/>
            <person name="Schreiber L."/>
        </authorList>
    </citation>
    <scope>NUCLEOTIDE SEQUENCE [LARGE SCALE GENOMIC DNA]</scope>
    <source>
        <strain evidence="2">DSM 10523 / SB164P1</strain>
    </source>
</reference>
<dbReference type="RefSeq" id="WP_015403412.1">
    <property type="nucleotide sequence ID" value="NC_020304.1"/>
</dbReference>
<name>M1P2K3_DESSD</name>
<dbReference type="KEGG" id="dsf:UWK_01150"/>